<accession>A0A2B7XNK0</accession>
<evidence type="ECO:0000313" key="3">
    <source>
        <dbReference type="Proteomes" id="UP000223968"/>
    </source>
</evidence>
<evidence type="ECO:0000256" key="1">
    <source>
        <dbReference type="SAM" id="MobiDB-lite"/>
    </source>
</evidence>
<feature type="region of interest" description="Disordered" evidence="1">
    <location>
        <begin position="138"/>
        <end position="189"/>
    </location>
</feature>
<feature type="region of interest" description="Disordered" evidence="1">
    <location>
        <begin position="250"/>
        <end position="317"/>
    </location>
</feature>
<proteinExistence type="predicted"/>
<dbReference type="EMBL" id="PDNB01000083">
    <property type="protein sequence ID" value="PGH10736.1"/>
    <property type="molecule type" value="Genomic_DNA"/>
</dbReference>
<reference evidence="2 3" key="1">
    <citation type="submission" date="2017-10" db="EMBL/GenBank/DDBJ databases">
        <title>Comparative genomics in systemic dimorphic fungi from Ajellomycetaceae.</title>
        <authorList>
            <person name="Munoz J.F."/>
            <person name="Mcewen J.G."/>
            <person name="Clay O.K."/>
            <person name="Cuomo C.A."/>
        </authorList>
    </citation>
    <scope>NUCLEOTIDE SEQUENCE [LARGE SCALE GENOMIC DNA]</scope>
    <source>
        <strain evidence="2 3">UAMH5409</strain>
    </source>
</reference>
<name>A0A2B7XNK0_9EURO</name>
<feature type="compositionally biased region" description="Polar residues" evidence="1">
    <location>
        <begin position="250"/>
        <end position="267"/>
    </location>
</feature>
<keyword evidence="3" id="KW-1185">Reference proteome</keyword>
<dbReference type="STRING" id="1447875.A0A2B7XNK0"/>
<organism evidence="2 3">
    <name type="scientific">Helicocarpus griseus UAMH5409</name>
    <dbReference type="NCBI Taxonomy" id="1447875"/>
    <lineage>
        <taxon>Eukaryota</taxon>
        <taxon>Fungi</taxon>
        <taxon>Dikarya</taxon>
        <taxon>Ascomycota</taxon>
        <taxon>Pezizomycotina</taxon>
        <taxon>Eurotiomycetes</taxon>
        <taxon>Eurotiomycetidae</taxon>
        <taxon>Onygenales</taxon>
        <taxon>Ajellomycetaceae</taxon>
        <taxon>Helicocarpus</taxon>
    </lineage>
</organism>
<comment type="caution">
    <text evidence="2">The sequence shown here is derived from an EMBL/GenBank/DDBJ whole genome shotgun (WGS) entry which is preliminary data.</text>
</comment>
<evidence type="ECO:0000313" key="2">
    <source>
        <dbReference type="EMBL" id="PGH10736.1"/>
    </source>
</evidence>
<feature type="region of interest" description="Disordered" evidence="1">
    <location>
        <begin position="349"/>
        <end position="368"/>
    </location>
</feature>
<dbReference type="OrthoDB" id="25896at2759"/>
<protein>
    <submittedName>
        <fullName evidence="2">Uncharacterized protein</fullName>
    </submittedName>
</protein>
<gene>
    <name evidence="2" type="ORF">AJ79_05327</name>
</gene>
<sequence length="600" mass="65491">MSRPDGPPVVDCISAVVTTYVDAANLIQRIKRTNNRPLPEDALASLEISLALGPPIVQGQYDLDVRRIGQKYVYGDETAREDMRIILTGLQATLLVGLQRALTENLDLDYDALQASSDNSRVSSIVCLNKLGQRLGPSITPKPKVSIPSTPTSGSVEMPVHGEMSDPESSRSSVAQSISSGDTKSHTACSLSPIVDSENLSTPNDLVSPIARERGASLLGERRPLPYLLKGTVELPSNEIDAFEANRQQYSASPASNNRNNGTQYQIPTIKESSGDKGALNSPSTTAPQSLGPRSFPAPSSTPGLGYQPYRPNLDPSEQMRNKAAIPLKSQPAPSAPIPPPDMWRFKHRPSTPTPDEPPRSLFVTTPRSNFFPGFRRRALSTSGSSGTSTLVPENDTAPLYLPSEENRFAGFCKGAWKLQTGARKAMRSEQRPSGMFSSVLFWRCCKCNFEGPMNLSADNPPSTIMHSPSFSRTTPLDQPSRSFDHRVKVHPGTGIRYRWAFLAKSHAFCKKVPPTTDGSTCSYGCIYCCAEQKGPAPIFGNVDAFMQHLRTHDGESLRGHKKAPQQELLNRTKCIMGRLAQDWEEFDINIPPVMAEVQG</sequence>
<dbReference type="Proteomes" id="UP000223968">
    <property type="component" value="Unassembled WGS sequence"/>
</dbReference>
<feature type="compositionally biased region" description="Low complexity" evidence="1">
    <location>
        <begin position="170"/>
        <end position="180"/>
    </location>
</feature>
<dbReference type="AlphaFoldDB" id="A0A2B7XNK0"/>